<reference evidence="1 2" key="1">
    <citation type="journal article" date="2016" name="Nat. Commun.">
        <title>Thousands of microbial genomes shed light on interconnected biogeochemical processes in an aquifer system.</title>
        <authorList>
            <person name="Anantharaman K."/>
            <person name="Brown C.T."/>
            <person name="Hug L.A."/>
            <person name="Sharon I."/>
            <person name="Castelle C.J."/>
            <person name="Probst A.J."/>
            <person name="Thomas B.C."/>
            <person name="Singh A."/>
            <person name="Wilkins M.J."/>
            <person name="Karaoz U."/>
            <person name="Brodie E.L."/>
            <person name="Williams K.H."/>
            <person name="Hubbard S.S."/>
            <person name="Banfield J.F."/>
        </authorList>
    </citation>
    <scope>NUCLEOTIDE SEQUENCE [LARGE SCALE GENOMIC DNA]</scope>
</reference>
<accession>A0A1F6EJ88</accession>
<evidence type="ECO:0000313" key="1">
    <source>
        <dbReference type="EMBL" id="OGG73677.1"/>
    </source>
</evidence>
<protein>
    <submittedName>
        <fullName evidence="1">Uncharacterized protein</fullName>
    </submittedName>
</protein>
<sequence>MQLQKHKIKYPVLEKVLHSAKEEFRLLQAAYSAEELRKHEERLATGSWEASFLPSIVQGARTRLAEKAKVL</sequence>
<dbReference type="AlphaFoldDB" id="A0A1F6EJ88"/>
<comment type="caution">
    <text evidence="1">The sequence shown here is derived from an EMBL/GenBank/DDBJ whole genome shotgun (WGS) entry which is preliminary data.</text>
</comment>
<dbReference type="Proteomes" id="UP000178427">
    <property type="component" value="Unassembled WGS sequence"/>
</dbReference>
<proteinExistence type="predicted"/>
<organism evidence="1 2">
    <name type="scientific">Candidatus Kaiserbacteria bacterium RIFCSPLOWO2_01_FULL_54_20</name>
    <dbReference type="NCBI Taxonomy" id="1798513"/>
    <lineage>
        <taxon>Bacteria</taxon>
        <taxon>Candidatus Kaiseribacteriota</taxon>
    </lineage>
</organism>
<evidence type="ECO:0000313" key="2">
    <source>
        <dbReference type="Proteomes" id="UP000178427"/>
    </source>
</evidence>
<name>A0A1F6EJ88_9BACT</name>
<gene>
    <name evidence="1" type="ORF">A3A40_03375</name>
</gene>
<dbReference type="STRING" id="1798513.A3A40_03375"/>
<dbReference type="EMBL" id="MFMA01000046">
    <property type="protein sequence ID" value="OGG73677.1"/>
    <property type="molecule type" value="Genomic_DNA"/>
</dbReference>